<dbReference type="Proteomes" id="UP000299102">
    <property type="component" value="Unassembled WGS sequence"/>
</dbReference>
<protein>
    <submittedName>
        <fullName evidence="2">Uncharacterized protein</fullName>
    </submittedName>
</protein>
<organism evidence="2 3">
    <name type="scientific">Eumeta variegata</name>
    <name type="common">Bagworm moth</name>
    <name type="synonym">Eumeta japonica</name>
    <dbReference type="NCBI Taxonomy" id="151549"/>
    <lineage>
        <taxon>Eukaryota</taxon>
        <taxon>Metazoa</taxon>
        <taxon>Ecdysozoa</taxon>
        <taxon>Arthropoda</taxon>
        <taxon>Hexapoda</taxon>
        <taxon>Insecta</taxon>
        <taxon>Pterygota</taxon>
        <taxon>Neoptera</taxon>
        <taxon>Endopterygota</taxon>
        <taxon>Lepidoptera</taxon>
        <taxon>Glossata</taxon>
        <taxon>Ditrysia</taxon>
        <taxon>Tineoidea</taxon>
        <taxon>Psychidae</taxon>
        <taxon>Oiketicinae</taxon>
        <taxon>Eumeta</taxon>
    </lineage>
</organism>
<sequence>MYLNDIYADNIRSLTRHSRAPGQYSATKSYDNRKRNQNQNCSPACDLQTTFSPLEKNDRKDTFAEFKLYECKMQREKKKTADYTSLEYEDTFFPKRVFLTKHQSGSQRLAAGPCDPRPVREANARANTIGSDAVILSSQQKPQHDVGPHQRRFITWNFVRRDITSEVTISSECVKAEFTQMCRESRQSFRNRT</sequence>
<name>A0A4C1U907_EUMVA</name>
<gene>
    <name evidence="2" type="ORF">EVAR_78590_1</name>
</gene>
<feature type="region of interest" description="Disordered" evidence="1">
    <location>
        <begin position="18"/>
        <end position="41"/>
    </location>
</feature>
<evidence type="ECO:0000313" key="3">
    <source>
        <dbReference type="Proteomes" id="UP000299102"/>
    </source>
</evidence>
<dbReference type="AlphaFoldDB" id="A0A4C1U907"/>
<dbReference type="EMBL" id="BGZK01000140">
    <property type="protein sequence ID" value="GBP22414.1"/>
    <property type="molecule type" value="Genomic_DNA"/>
</dbReference>
<evidence type="ECO:0000313" key="2">
    <source>
        <dbReference type="EMBL" id="GBP22414.1"/>
    </source>
</evidence>
<evidence type="ECO:0000256" key="1">
    <source>
        <dbReference type="SAM" id="MobiDB-lite"/>
    </source>
</evidence>
<accession>A0A4C1U907</accession>
<proteinExistence type="predicted"/>
<keyword evidence="3" id="KW-1185">Reference proteome</keyword>
<comment type="caution">
    <text evidence="2">The sequence shown here is derived from an EMBL/GenBank/DDBJ whole genome shotgun (WGS) entry which is preliminary data.</text>
</comment>
<reference evidence="2 3" key="1">
    <citation type="journal article" date="2019" name="Commun. Biol.">
        <title>The bagworm genome reveals a unique fibroin gene that provides high tensile strength.</title>
        <authorList>
            <person name="Kono N."/>
            <person name="Nakamura H."/>
            <person name="Ohtoshi R."/>
            <person name="Tomita M."/>
            <person name="Numata K."/>
            <person name="Arakawa K."/>
        </authorList>
    </citation>
    <scope>NUCLEOTIDE SEQUENCE [LARGE SCALE GENOMIC DNA]</scope>
</reference>